<evidence type="ECO:0000259" key="1">
    <source>
        <dbReference type="Pfam" id="PF07905"/>
    </source>
</evidence>
<evidence type="ECO:0000313" key="4">
    <source>
        <dbReference type="Proteomes" id="UP001178322"/>
    </source>
</evidence>
<protein>
    <submittedName>
        <fullName evidence="3">PucR family transcriptional regulator</fullName>
    </submittedName>
</protein>
<dbReference type="InterPro" id="IPR051448">
    <property type="entry name" value="CdaR-like_regulators"/>
</dbReference>
<evidence type="ECO:0000313" key="3">
    <source>
        <dbReference type="EMBL" id="WHY51936.1"/>
    </source>
</evidence>
<dbReference type="InterPro" id="IPR025736">
    <property type="entry name" value="PucR_C-HTH_dom"/>
</dbReference>
<reference evidence="3" key="1">
    <citation type="submission" date="2023-05" db="EMBL/GenBank/DDBJ databases">
        <title>Comparative genomics of Bacillaceae isolates and their secondary metabolite potential.</title>
        <authorList>
            <person name="Song L."/>
            <person name="Nielsen L.J."/>
            <person name="Mohite O."/>
            <person name="Xu X."/>
            <person name="Weber T."/>
            <person name="Kovacs A.T."/>
        </authorList>
    </citation>
    <scope>NUCLEOTIDE SEQUENCE</scope>
    <source>
        <strain evidence="3">LY1</strain>
    </source>
</reference>
<dbReference type="InterPro" id="IPR042070">
    <property type="entry name" value="PucR_C-HTH_sf"/>
</dbReference>
<dbReference type="Pfam" id="PF07905">
    <property type="entry name" value="PucR"/>
    <property type="match status" value="1"/>
</dbReference>
<dbReference type="InterPro" id="IPR012914">
    <property type="entry name" value="PucR_dom"/>
</dbReference>
<feature type="domain" description="PucR C-terminal helix-turn-helix" evidence="2">
    <location>
        <begin position="318"/>
        <end position="358"/>
    </location>
</feature>
<dbReference type="Gene3D" id="1.10.10.2840">
    <property type="entry name" value="PucR C-terminal helix-turn-helix domain"/>
    <property type="match status" value="1"/>
</dbReference>
<dbReference type="RefSeq" id="WP_283870427.1">
    <property type="nucleotide sequence ID" value="NZ_CP126101.1"/>
</dbReference>
<gene>
    <name evidence="3" type="ORF">QNH24_01540</name>
</gene>
<sequence>MNVENFLQLPITKDFTVVAGRNGLHKSVQNVEILDFEFSPDIQTVRDTIFTPNSVVLSSLLFAKQQPEYLLNAVKNLIELGASALAYKPVIYEDLPEEVLMYADKNNFPILRFGGDEFFEKIILETMAYAKTQDYSFFLETMMRRLIEEDVPDEQIKSFLQQINKPFDKYVFVANIQVKDYVDNQWMQPLFQLEPLMKSGMICSYKQSLFILFTHSSEQFQFEKFLNEWLGMYAISTKPLTFGYSSCHVAQQELAIAVREAYYARIMAEIEAIPHRQYQTLASDCLLIELHRKDAKFAMDYVNSYLGPILEEKADPDLIKTAITYIRKKGNIKEVAVAHFCHPNTIRYRMAKIRQLLAPMENEYVFYERLAAAVKLYLLHSKMND</sequence>
<dbReference type="AlphaFoldDB" id="A0AAX3WVW4"/>
<evidence type="ECO:0000259" key="2">
    <source>
        <dbReference type="Pfam" id="PF13556"/>
    </source>
</evidence>
<feature type="domain" description="Purine catabolism PurC-like" evidence="1">
    <location>
        <begin position="7"/>
        <end position="127"/>
    </location>
</feature>
<dbReference type="Proteomes" id="UP001178322">
    <property type="component" value="Chromosome"/>
</dbReference>
<dbReference type="PANTHER" id="PTHR33744:SF1">
    <property type="entry name" value="DNA-BINDING TRANSCRIPTIONAL ACTIVATOR ADER"/>
    <property type="match status" value="1"/>
</dbReference>
<organism evidence="3 4">
    <name type="scientific">Lysinibacillus pakistanensis</name>
    <dbReference type="NCBI Taxonomy" id="759811"/>
    <lineage>
        <taxon>Bacteria</taxon>
        <taxon>Bacillati</taxon>
        <taxon>Bacillota</taxon>
        <taxon>Bacilli</taxon>
        <taxon>Bacillales</taxon>
        <taxon>Bacillaceae</taxon>
        <taxon>Lysinibacillus</taxon>
    </lineage>
</organism>
<accession>A0AAX3WVW4</accession>
<dbReference type="Pfam" id="PF13556">
    <property type="entry name" value="HTH_30"/>
    <property type="match status" value="1"/>
</dbReference>
<dbReference type="PANTHER" id="PTHR33744">
    <property type="entry name" value="CARBOHYDRATE DIACID REGULATOR"/>
    <property type="match status" value="1"/>
</dbReference>
<name>A0AAX3WVW4_9BACI</name>
<dbReference type="EMBL" id="CP126101">
    <property type="protein sequence ID" value="WHY51936.1"/>
    <property type="molecule type" value="Genomic_DNA"/>
</dbReference>
<proteinExistence type="predicted"/>